<reference evidence="3 4" key="1">
    <citation type="submission" date="2018-08" db="EMBL/GenBank/DDBJ databases">
        <title>Draft genome sequence of Rhodobacter sphaeroides FY.</title>
        <authorList>
            <person name="Rayyan A."/>
            <person name="Meyer T.E."/>
            <person name="Kyndt J.A."/>
        </authorList>
    </citation>
    <scope>NUCLEOTIDE SEQUENCE [LARGE SCALE GENOMIC DNA]</scope>
    <source>
        <strain evidence="3 4">FY</strain>
    </source>
</reference>
<accession>A0AAX1UDZ9</accession>
<protein>
    <submittedName>
        <fullName evidence="3">IS66 family transposase</fullName>
    </submittedName>
</protein>
<gene>
    <name evidence="3" type="ORF">D1114_23665</name>
</gene>
<dbReference type="Proteomes" id="UP000266305">
    <property type="component" value="Unassembled WGS sequence"/>
</dbReference>
<feature type="domain" description="Transposase TnpC homeodomain" evidence="2">
    <location>
        <begin position="33"/>
        <end position="109"/>
    </location>
</feature>
<dbReference type="EMBL" id="QWGP01000084">
    <property type="protein sequence ID" value="RHZ90342.1"/>
    <property type="molecule type" value="Genomic_DNA"/>
</dbReference>
<evidence type="ECO:0000256" key="1">
    <source>
        <dbReference type="SAM" id="MobiDB-lite"/>
    </source>
</evidence>
<feature type="non-terminal residue" evidence="3">
    <location>
        <position position="130"/>
    </location>
</feature>
<sequence length="130" mass="14194">MIDHALAAENALLKVRLAETEAALADAVEAQRRLESIIGELRRERFGPASEKLDPEQFNLPLEDVEIAQGILEAAQEKARRALNGSGTNAERPARRNRGHLPAHLPRIERVIEPASTLCPCGCGQMVKIG</sequence>
<dbReference type="InterPro" id="IPR024463">
    <property type="entry name" value="Transposase_TnpC_homeodom"/>
</dbReference>
<evidence type="ECO:0000313" key="3">
    <source>
        <dbReference type="EMBL" id="RHZ90342.1"/>
    </source>
</evidence>
<dbReference type="Pfam" id="PF13007">
    <property type="entry name" value="LZ_Tnp_IS66"/>
    <property type="match status" value="1"/>
</dbReference>
<evidence type="ECO:0000259" key="2">
    <source>
        <dbReference type="Pfam" id="PF13007"/>
    </source>
</evidence>
<proteinExistence type="predicted"/>
<comment type="caution">
    <text evidence="3">The sequence shown here is derived from an EMBL/GenBank/DDBJ whole genome shotgun (WGS) entry which is preliminary data.</text>
</comment>
<feature type="region of interest" description="Disordered" evidence="1">
    <location>
        <begin position="79"/>
        <end position="99"/>
    </location>
</feature>
<name>A0AAX1UDZ9_CERSP</name>
<organism evidence="3 4">
    <name type="scientific">Cereibacter sphaeroides</name>
    <name type="common">Rhodobacter sphaeroides</name>
    <dbReference type="NCBI Taxonomy" id="1063"/>
    <lineage>
        <taxon>Bacteria</taxon>
        <taxon>Pseudomonadati</taxon>
        <taxon>Pseudomonadota</taxon>
        <taxon>Alphaproteobacteria</taxon>
        <taxon>Rhodobacterales</taxon>
        <taxon>Paracoccaceae</taxon>
        <taxon>Cereibacter</taxon>
    </lineage>
</organism>
<dbReference type="AlphaFoldDB" id="A0AAX1UDZ9"/>
<evidence type="ECO:0000313" key="4">
    <source>
        <dbReference type="Proteomes" id="UP000266305"/>
    </source>
</evidence>